<reference evidence="2 3" key="1">
    <citation type="submission" date="2017-07" db="EMBL/GenBank/DDBJ databases">
        <title>Leptospira spp. isolated from tropical soils.</title>
        <authorList>
            <person name="Thibeaux R."/>
            <person name="Iraola G."/>
            <person name="Ferres I."/>
            <person name="Bierque E."/>
            <person name="Girault D."/>
            <person name="Soupe-Gilbert M.-E."/>
            <person name="Picardeau M."/>
            <person name="Goarant C."/>
        </authorList>
    </citation>
    <scope>NUCLEOTIDE SEQUENCE [LARGE SCALE GENOMIC DNA]</scope>
    <source>
        <strain evidence="2 3">FH2-C-A2</strain>
    </source>
</reference>
<feature type="chain" id="PRO_5014799818" evidence="1">
    <location>
        <begin position="27"/>
        <end position="113"/>
    </location>
</feature>
<accession>A0A2M9ZG71</accession>
<proteinExistence type="predicted"/>
<evidence type="ECO:0000256" key="1">
    <source>
        <dbReference type="SAM" id="SignalP"/>
    </source>
</evidence>
<dbReference type="AlphaFoldDB" id="A0A2M9ZG71"/>
<dbReference type="EMBL" id="NPDT01000001">
    <property type="protein sequence ID" value="PJZ67366.1"/>
    <property type="molecule type" value="Genomic_DNA"/>
</dbReference>
<dbReference type="Proteomes" id="UP000231912">
    <property type="component" value="Unassembled WGS sequence"/>
</dbReference>
<name>A0A2M9ZG71_9LEPT</name>
<evidence type="ECO:0000313" key="3">
    <source>
        <dbReference type="Proteomes" id="UP000231912"/>
    </source>
</evidence>
<sequence length="113" mass="12436">MALRGKTTRIVAASLALFTLAFFLHSGPSSSPYPGKKPLSTQTIVGFETEYDEQSDLAEGSEISELVFGDLYSSKIDKPGLSQLNPSRQDRFQFQHIKLLSKHLLNIPPPSLS</sequence>
<feature type="signal peptide" evidence="1">
    <location>
        <begin position="1"/>
        <end position="26"/>
    </location>
</feature>
<evidence type="ECO:0000313" key="2">
    <source>
        <dbReference type="EMBL" id="PJZ67366.1"/>
    </source>
</evidence>
<comment type="caution">
    <text evidence="2">The sequence shown here is derived from an EMBL/GenBank/DDBJ whole genome shotgun (WGS) entry which is preliminary data.</text>
</comment>
<organism evidence="2 3">
    <name type="scientific">Leptospira wolffii</name>
    <dbReference type="NCBI Taxonomy" id="409998"/>
    <lineage>
        <taxon>Bacteria</taxon>
        <taxon>Pseudomonadati</taxon>
        <taxon>Spirochaetota</taxon>
        <taxon>Spirochaetia</taxon>
        <taxon>Leptospirales</taxon>
        <taxon>Leptospiraceae</taxon>
        <taxon>Leptospira</taxon>
    </lineage>
</organism>
<gene>
    <name evidence="2" type="ORF">CH371_04830</name>
</gene>
<keyword evidence="1" id="KW-0732">Signal</keyword>
<protein>
    <submittedName>
        <fullName evidence="2">Uncharacterized protein</fullName>
    </submittedName>
</protein>